<sequence length="40" mass="3935">MHHRVGGLLKTLPAGADLVGHTEVGVSRGNCPAAVAPTSG</sequence>
<evidence type="ECO:0000313" key="1">
    <source>
        <dbReference type="EMBL" id="EUA88293.1"/>
    </source>
</evidence>
<organism evidence="1 2">
    <name type="scientific">Mycobacterium ulcerans str. Harvey</name>
    <dbReference type="NCBI Taxonomy" id="1299332"/>
    <lineage>
        <taxon>Bacteria</taxon>
        <taxon>Bacillati</taxon>
        <taxon>Actinomycetota</taxon>
        <taxon>Actinomycetes</taxon>
        <taxon>Mycobacteriales</taxon>
        <taxon>Mycobacteriaceae</taxon>
        <taxon>Mycobacterium</taxon>
        <taxon>Mycobacterium ulcerans group</taxon>
    </lineage>
</organism>
<protein>
    <submittedName>
        <fullName evidence="1">Uncharacterized protein</fullName>
    </submittedName>
</protein>
<dbReference type="Proteomes" id="UP000020681">
    <property type="component" value="Unassembled WGS sequence"/>
</dbReference>
<keyword evidence="2" id="KW-1185">Reference proteome</keyword>
<comment type="caution">
    <text evidence="1">The sequence shown here is derived from an EMBL/GenBank/DDBJ whole genome shotgun (WGS) entry which is preliminary data.</text>
</comment>
<accession>A0ABN0QUA2</accession>
<dbReference type="EMBL" id="JAOL01000144">
    <property type="protein sequence ID" value="EUA88293.1"/>
    <property type="molecule type" value="Genomic_DNA"/>
</dbReference>
<name>A0ABN0QUA2_MYCUL</name>
<reference evidence="1 2" key="1">
    <citation type="submission" date="2014-01" db="EMBL/GenBank/DDBJ databases">
        <authorList>
            <person name="Dobos K."/>
            <person name="Lenaerts A."/>
            <person name="Ordway D."/>
            <person name="DeGroote M.A."/>
            <person name="Parker T."/>
            <person name="Sizemore C."/>
            <person name="Tallon L.J."/>
            <person name="Sadzewicz L.K."/>
            <person name="Sengamalay N."/>
            <person name="Fraser C.M."/>
            <person name="Hine E."/>
            <person name="Shefchek K.A."/>
            <person name="Das S.P."/>
            <person name="Tettelin H."/>
        </authorList>
    </citation>
    <scope>NUCLEOTIDE SEQUENCE [LARGE SCALE GENOMIC DNA]</scope>
    <source>
        <strain evidence="1 2">Harvey</strain>
    </source>
</reference>
<proteinExistence type="predicted"/>
<gene>
    <name evidence="1" type="ORF">I551_5200</name>
</gene>
<evidence type="ECO:0000313" key="2">
    <source>
        <dbReference type="Proteomes" id="UP000020681"/>
    </source>
</evidence>